<evidence type="ECO:0000313" key="3">
    <source>
        <dbReference type="Proteomes" id="UP000076632"/>
    </source>
</evidence>
<evidence type="ECO:0000256" key="1">
    <source>
        <dbReference type="SAM" id="MobiDB-lite"/>
    </source>
</evidence>
<organism evidence="2 3">
    <name type="scientific">Xylona heveae (strain CBS 132557 / TC161)</name>
    <dbReference type="NCBI Taxonomy" id="1328760"/>
    <lineage>
        <taxon>Eukaryota</taxon>
        <taxon>Fungi</taxon>
        <taxon>Dikarya</taxon>
        <taxon>Ascomycota</taxon>
        <taxon>Pezizomycotina</taxon>
        <taxon>Xylonomycetes</taxon>
        <taxon>Xylonales</taxon>
        <taxon>Xylonaceae</taxon>
        <taxon>Xylona</taxon>
    </lineage>
</organism>
<feature type="region of interest" description="Disordered" evidence="1">
    <location>
        <begin position="1"/>
        <end position="118"/>
    </location>
</feature>
<gene>
    <name evidence="2" type="ORF">L228DRAFT_268266</name>
</gene>
<feature type="compositionally biased region" description="Acidic residues" evidence="1">
    <location>
        <begin position="95"/>
        <end position="104"/>
    </location>
</feature>
<dbReference type="STRING" id="1328760.A0A165H285"/>
<keyword evidence="3" id="KW-1185">Reference proteome</keyword>
<evidence type="ECO:0000313" key="2">
    <source>
        <dbReference type="EMBL" id="KZF22888.1"/>
    </source>
</evidence>
<accession>A0A165H285</accession>
<feature type="compositionally biased region" description="Polar residues" evidence="1">
    <location>
        <begin position="105"/>
        <end position="118"/>
    </location>
</feature>
<dbReference type="RefSeq" id="XP_018188443.1">
    <property type="nucleotide sequence ID" value="XM_018335101.1"/>
</dbReference>
<feature type="compositionally biased region" description="Polar residues" evidence="1">
    <location>
        <begin position="38"/>
        <end position="54"/>
    </location>
</feature>
<dbReference type="Proteomes" id="UP000076632">
    <property type="component" value="Unassembled WGS sequence"/>
</dbReference>
<name>A0A165H285_XYLHT</name>
<dbReference type="InParanoid" id="A0A165H285"/>
<dbReference type="AlphaFoldDB" id="A0A165H285"/>
<dbReference type="EMBL" id="KV407458">
    <property type="protein sequence ID" value="KZF22888.1"/>
    <property type="molecule type" value="Genomic_DNA"/>
</dbReference>
<reference evidence="2 3" key="1">
    <citation type="journal article" date="2016" name="Fungal Biol.">
        <title>The genome of Xylona heveae provides a window into fungal endophytism.</title>
        <authorList>
            <person name="Gazis R."/>
            <person name="Kuo A."/>
            <person name="Riley R."/>
            <person name="LaButti K."/>
            <person name="Lipzen A."/>
            <person name="Lin J."/>
            <person name="Amirebrahimi M."/>
            <person name="Hesse C.N."/>
            <person name="Spatafora J.W."/>
            <person name="Henrissat B."/>
            <person name="Hainaut M."/>
            <person name="Grigoriev I.V."/>
            <person name="Hibbett D.S."/>
        </authorList>
    </citation>
    <scope>NUCLEOTIDE SEQUENCE [LARGE SCALE GENOMIC DNA]</scope>
    <source>
        <strain evidence="2 3">TC161</strain>
    </source>
</reference>
<sequence length="241" mass="26948">MFPPSLLKRPFIDDEPPYQGESGLDTRREEKRPRTLPIRTSPSTAHRSVSSSLGEFQEEHRHTSHHSKVDAASNLREDAYPSPGITKSHGAYLDPDVDMSDENYESNGQAQLSISNPSGPDYKSLLSLNQCWKHQGGFRPSSTGSYASAWNTLESKPECQSPPSNPLQDPGEMMPALEPSSMPRSPSAEPDVDMDESDSVNGNKRHRENSKLVFSMGFRADCEKCLMRVPGHYSHVYRREE</sequence>
<proteinExistence type="predicted"/>
<feature type="compositionally biased region" description="Basic and acidic residues" evidence="1">
    <location>
        <begin position="24"/>
        <end position="33"/>
    </location>
</feature>
<protein>
    <submittedName>
        <fullName evidence="2">Uncharacterized protein</fullName>
    </submittedName>
</protein>
<dbReference type="GeneID" id="28900238"/>
<feature type="region of interest" description="Disordered" evidence="1">
    <location>
        <begin position="154"/>
        <end position="209"/>
    </location>
</feature>
<dbReference type="OrthoDB" id="2446291at2759"/>